<gene>
    <name evidence="3" type="ORF">J8273_3295</name>
</gene>
<feature type="coiled-coil region" evidence="1">
    <location>
        <begin position="44"/>
        <end position="71"/>
    </location>
</feature>
<protein>
    <submittedName>
        <fullName evidence="3">Uncharacterized protein</fullName>
    </submittedName>
</protein>
<dbReference type="EMBL" id="JAHDYR010000025">
    <property type="protein sequence ID" value="KAG9393166.1"/>
    <property type="molecule type" value="Genomic_DNA"/>
</dbReference>
<organism evidence="3 4">
    <name type="scientific">Carpediemonas membranifera</name>
    <dbReference type="NCBI Taxonomy" id="201153"/>
    <lineage>
        <taxon>Eukaryota</taxon>
        <taxon>Metamonada</taxon>
        <taxon>Carpediemonas-like organisms</taxon>
        <taxon>Carpediemonas</taxon>
    </lineage>
</organism>
<comment type="caution">
    <text evidence="3">The sequence shown here is derived from an EMBL/GenBank/DDBJ whole genome shotgun (WGS) entry which is preliminary data.</text>
</comment>
<evidence type="ECO:0000256" key="2">
    <source>
        <dbReference type="SAM" id="MobiDB-lite"/>
    </source>
</evidence>
<evidence type="ECO:0000313" key="4">
    <source>
        <dbReference type="Proteomes" id="UP000717585"/>
    </source>
</evidence>
<keyword evidence="4" id="KW-1185">Reference proteome</keyword>
<proteinExistence type="predicted"/>
<keyword evidence="1" id="KW-0175">Coiled coil</keyword>
<reference evidence="3" key="1">
    <citation type="submission" date="2021-05" db="EMBL/GenBank/DDBJ databases">
        <title>A free-living protist that lacks canonical eukaryotic 1 DNA replication and segregation systems.</title>
        <authorList>
            <person name="Salas-Leiva D.E."/>
            <person name="Tromer E.C."/>
            <person name="Curtis B.A."/>
            <person name="Jerlstrom-Hultqvist J."/>
            <person name="Kolisko M."/>
            <person name="Yi Z."/>
            <person name="Salas-Leiva J.S."/>
            <person name="Gallot-Lavallee L."/>
            <person name="Kops G.J.P.L."/>
            <person name="Archibald J.M."/>
            <person name="Simpson A.G.B."/>
            <person name="Roger A.J."/>
        </authorList>
    </citation>
    <scope>NUCLEOTIDE SEQUENCE</scope>
    <source>
        <strain evidence="3">BICM</strain>
    </source>
</reference>
<feature type="compositionally biased region" description="Basic and acidic residues" evidence="2">
    <location>
        <begin position="8"/>
        <end position="20"/>
    </location>
</feature>
<feature type="region of interest" description="Disordered" evidence="2">
    <location>
        <begin position="1"/>
        <end position="20"/>
    </location>
</feature>
<accession>A0A8J6ASA1</accession>
<sequence>MSLVSEALKAKDKESLTPQHRLESQAMLEYLRHKVIATHLSNSAETAYQEIRRLKHRSEDVEAAIAATKAAIVRETAARAQTHATLHVRVQRAEKRQRKRGGTSS</sequence>
<evidence type="ECO:0000256" key="1">
    <source>
        <dbReference type="SAM" id="Coils"/>
    </source>
</evidence>
<dbReference type="AlphaFoldDB" id="A0A8J6ASA1"/>
<name>A0A8J6ASA1_9EUKA</name>
<evidence type="ECO:0000313" key="3">
    <source>
        <dbReference type="EMBL" id="KAG9393166.1"/>
    </source>
</evidence>
<dbReference type="Proteomes" id="UP000717585">
    <property type="component" value="Unassembled WGS sequence"/>
</dbReference>